<accession>A0A7X5YIY3</accession>
<dbReference type="Proteomes" id="UP000587415">
    <property type="component" value="Unassembled WGS sequence"/>
</dbReference>
<evidence type="ECO:0000313" key="1">
    <source>
        <dbReference type="EMBL" id="NJC40812.1"/>
    </source>
</evidence>
<sequence>MSPIKQAARTARAGQELLQASGDVIARRLEIVAEGFRDPLKADLLEMSLMGSEKVEALTASATVGLNTAVGMAATTAAAVARETAAAQGALGAVLKASTPAEAALAQGAWVTAAMSRAVSDGWAFGSTMLKLQADALAPIHAAAVANAKRLKR</sequence>
<dbReference type="AlphaFoldDB" id="A0A7X5YIY3"/>
<name>A0A7X5YIY3_9CAUL</name>
<organism evidence="1 2">
    <name type="scientific">Brevundimonas alba</name>
    <dbReference type="NCBI Taxonomy" id="74314"/>
    <lineage>
        <taxon>Bacteria</taxon>
        <taxon>Pseudomonadati</taxon>
        <taxon>Pseudomonadota</taxon>
        <taxon>Alphaproteobacteria</taxon>
        <taxon>Caulobacterales</taxon>
        <taxon>Caulobacteraceae</taxon>
        <taxon>Brevundimonas</taxon>
    </lineage>
</organism>
<reference evidence="1 2" key="1">
    <citation type="submission" date="2020-03" db="EMBL/GenBank/DDBJ databases">
        <title>Genomic Encyclopedia of Type Strains, Phase IV (KMG-IV): sequencing the most valuable type-strain genomes for metagenomic binning, comparative biology and taxonomic classification.</title>
        <authorList>
            <person name="Goeker M."/>
        </authorList>
    </citation>
    <scope>NUCLEOTIDE SEQUENCE [LARGE SCALE GENOMIC DNA]</scope>
    <source>
        <strain evidence="1 2">DSM 4736</strain>
    </source>
</reference>
<comment type="caution">
    <text evidence="1">The sequence shown here is derived from an EMBL/GenBank/DDBJ whole genome shotgun (WGS) entry which is preliminary data.</text>
</comment>
<dbReference type="EMBL" id="JAATJM010000001">
    <property type="protein sequence ID" value="NJC40812.1"/>
    <property type="molecule type" value="Genomic_DNA"/>
</dbReference>
<evidence type="ECO:0008006" key="3">
    <source>
        <dbReference type="Google" id="ProtNLM"/>
    </source>
</evidence>
<evidence type="ECO:0000313" key="2">
    <source>
        <dbReference type="Proteomes" id="UP000587415"/>
    </source>
</evidence>
<gene>
    <name evidence="1" type="ORF">GGQ87_001070</name>
</gene>
<protein>
    <recommendedName>
        <fullName evidence="3">Phasin domain-containing protein</fullName>
    </recommendedName>
</protein>
<dbReference type="RefSeq" id="WP_168045658.1">
    <property type="nucleotide sequence ID" value="NZ_JAATJM010000001.1"/>
</dbReference>
<keyword evidence="2" id="KW-1185">Reference proteome</keyword>
<proteinExistence type="predicted"/>